<evidence type="ECO:0000313" key="2">
    <source>
        <dbReference type="EMBL" id="TLU89425.1"/>
    </source>
</evidence>
<accession>A0A5R9K6K7</accession>
<dbReference type="Pfam" id="PF00535">
    <property type="entry name" value="Glycos_transf_2"/>
    <property type="match status" value="1"/>
</dbReference>
<dbReference type="InterPro" id="IPR001173">
    <property type="entry name" value="Glyco_trans_2-like"/>
</dbReference>
<dbReference type="Gene3D" id="3.90.550.10">
    <property type="entry name" value="Spore Coat Polysaccharide Biosynthesis Protein SpsA, Chain A"/>
    <property type="match status" value="1"/>
</dbReference>
<dbReference type="AlphaFoldDB" id="A0A5R9K6K7"/>
<gene>
    <name evidence="2" type="ORF">FEM55_22045</name>
</gene>
<keyword evidence="3" id="KW-1185">Reference proteome</keyword>
<dbReference type="SUPFAM" id="SSF53448">
    <property type="entry name" value="Nucleotide-diphospho-sugar transferases"/>
    <property type="match status" value="1"/>
</dbReference>
<organism evidence="2 3">
    <name type="scientific">Dyadobacter sediminis</name>
    <dbReference type="NCBI Taxonomy" id="1493691"/>
    <lineage>
        <taxon>Bacteria</taxon>
        <taxon>Pseudomonadati</taxon>
        <taxon>Bacteroidota</taxon>
        <taxon>Cytophagia</taxon>
        <taxon>Cytophagales</taxon>
        <taxon>Spirosomataceae</taxon>
        <taxon>Dyadobacter</taxon>
    </lineage>
</organism>
<dbReference type="OrthoDB" id="7665907at2"/>
<name>A0A5R9K6K7_9BACT</name>
<comment type="caution">
    <text evidence="2">The sequence shown here is derived from an EMBL/GenBank/DDBJ whole genome shotgun (WGS) entry which is preliminary data.</text>
</comment>
<keyword evidence="2" id="KW-0808">Transferase</keyword>
<reference evidence="2 3" key="1">
    <citation type="submission" date="2019-05" db="EMBL/GenBank/DDBJ databases">
        <authorList>
            <person name="Qu J.-H."/>
        </authorList>
    </citation>
    <scope>NUCLEOTIDE SEQUENCE [LARGE SCALE GENOMIC DNA]</scope>
    <source>
        <strain evidence="2 3">Z12</strain>
    </source>
</reference>
<dbReference type="GO" id="GO:0016740">
    <property type="term" value="F:transferase activity"/>
    <property type="evidence" value="ECO:0007669"/>
    <property type="project" value="UniProtKB-KW"/>
</dbReference>
<dbReference type="InterPro" id="IPR029044">
    <property type="entry name" value="Nucleotide-diphossugar_trans"/>
</dbReference>
<evidence type="ECO:0000259" key="1">
    <source>
        <dbReference type="Pfam" id="PF00535"/>
    </source>
</evidence>
<sequence>MKPKKAGWAVGKSPLKSAYFMKKQADLTVILTVWKRNHLREQIEVLLAQTVLPKHIWVIQCMQHVSITDVLKEFPDIKYFRSDEDLKYFSRFSIGIHVRTEFTWILDDDIIPSFNWIEKCIHTSREYNSIVSSNGRIIPKNDFYPERLKGPNYINQFFIGDSKSGDSVNLCEVDTVIDFPCSSYFFRTEWIRHFWEIWPVTFETAEDIHFAASCKIKGGISCIVPQQTSRNDTGNLRPSYSLDEHASWKRDGFSEIRSNVIRHFIEHQGWKPLLW</sequence>
<dbReference type="Proteomes" id="UP000309788">
    <property type="component" value="Unassembled WGS sequence"/>
</dbReference>
<protein>
    <submittedName>
        <fullName evidence="2">Glycosyltransferase</fullName>
    </submittedName>
</protein>
<evidence type="ECO:0000313" key="3">
    <source>
        <dbReference type="Proteomes" id="UP000309788"/>
    </source>
</evidence>
<feature type="domain" description="Glycosyltransferase 2-like" evidence="1">
    <location>
        <begin position="32"/>
        <end position="157"/>
    </location>
</feature>
<dbReference type="EMBL" id="VCEI01000030">
    <property type="protein sequence ID" value="TLU89425.1"/>
    <property type="molecule type" value="Genomic_DNA"/>
</dbReference>
<dbReference type="CDD" id="cd00761">
    <property type="entry name" value="Glyco_tranf_GTA_type"/>
    <property type="match status" value="1"/>
</dbReference>
<proteinExistence type="predicted"/>